<reference evidence="3 4" key="1">
    <citation type="submission" date="2014-08" db="EMBL/GenBank/DDBJ databases">
        <title>Genome sequences of NCPPB Pectobacterium isolates.</title>
        <authorList>
            <person name="Glover R.H."/>
            <person name="Sapp M."/>
            <person name="Elphinstone J."/>
        </authorList>
    </citation>
    <scope>NUCLEOTIDE SEQUENCE [LARGE SCALE GENOMIC DNA]</scope>
    <source>
        <strain evidence="3 4">NCPPB 2795</strain>
    </source>
</reference>
<dbReference type="Proteomes" id="UP000032874">
    <property type="component" value="Unassembled WGS sequence"/>
</dbReference>
<dbReference type="GO" id="GO:0042602">
    <property type="term" value="F:riboflavin reductase (NADPH) activity"/>
    <property type="evidence" value="ECO:0007669"/>
    <property type="project" value="TreeGrafter"/>
</dbReference>
<protein>
    <submittedName>
        <fullName evidence="3">FMN reductase</fullName>
    </submittedName>
</protein>
<dbReference type="InterPro" id="IPR012349">
    <property type="entry name" value="Split_barrel_FMN-bd"/>
</dbReference>
<dbReference type="PANTHER" id="PTHR30466:SF1">
    <property type="entry name" value="FMN REDUCTASE (NADH) RUTF"/>
    <property type="match status" value="1"/>
</dbReference>
<dbReference type="eggNOG" id="COG1853">
    <property type="taxonomic scope" value="Bacteria"/>
</dbReference>
<gene>
    <name evidence="3" type="ORF">KP22_05465</name>
</gene>
<dbReference type="AlphaFoldDB" id="A0A093RXM7"/>
<proteinExistence type="predicted"/>
<dbReference type="RefSeq" id="WP_039322880.1">
    <property type="nucleotide sequence ID" value="NZ_JQHM01000001.1"/>
</dbReference>
<dbReference type="Pfam" id="PF01613">
    <property type="entry name" value="Flavin_Reduct"/>
    <property type="match status" value="1"/>
</dbReference>
<comment type="caution">
    <text evidence="3">The sequence shown here is derived from an EMBL/GenBank/DDBJ whole genome shotgun (WGS) entry which is preliminary data.</text>
</comment>
<keyword evidence="1" id="KW-0560">Oxidoreductase</keyword>
<dbReference type="SUPFAM" id="SSF50475">
    <property type="entry name" value="FMN-binding split barrel"/>
    <property type="match status" value="1"/>
</dbReference>
<sequence>MSDLTAERRVTVNDAVPSAAISAVDRQAFRDAMAKLSAAVNIVTTDGPAGKAGFTASAVSSVSDTPGTLLVCLNRGSSVYPTFQVNEHLCVNTLAAHHEALSSLFGSRSPTEERFAAAEWDVLHTGSPVLQDALVAFDCRVEEVVSAATHDIFICQVLAIKQGESTDGLVYFSRGYHAVRG</sequence>
<dbReference type="EMBL" id="JQHM01000001">
    <property type="protein sequence ID" value="KFX07540.1"/>
    <property type="molecule type" value="Genomic_DNA"/>
</dbReference>
<organism evidence="3 4">
    <name type="scientific">Pectobacterium betavasculorum</name>
    <dbReference type="NCBI Taxonomy" id="55207"/>
    <lineage>
        <taxon>Bacteria</taxon>
        <taxon>Pseudomonadati</taxon>
        <taxon>Pseudomonadota</taxon>
        <taxon>Gammaproteobacteria</taxon>
        <taxon>Enterobacterales</taxon>
        <taxon>Pectobacteriaceae</taxon>
        <taxon>Pectobacterium</taxon>
    </lineage>
</organism>
<dbReference type="GO" id="GO:0010181">
    <property type="term" value="F:FMN binding"/>
    <property type="evidence" value="ECO:0007669"/>
    <property type="project" value="InterPro"/>
</dbReference>
<dbReference type="Gene3D" id="2.30.110.10">
    <property type="entry name" value="Electron Transport, Fmn-binding Protein, Chain A"/>
    <property type="match status" value="1"/>
</dbReference>
<dbReference type="STRING" id="55207.KP22_05465"/>
<dbReference type="GO" id="GO:0006208">
    <property type="term" value="P:pyrimidine nucleobase catabolic process"/>
    <property type="evidence" value="ECO:0007669"/>
    <property type="project" value="TreeGrafter"/>
</dbReference>
<name>A0A093RXM7_9GAMM</name>
<dbReference type="InterPro" id="IPR050268">
    <property type="entry name" value="NADH-dep_flavin_reductase"/>
</dbReference>
<evidence type="ECO:0000256" key="1">
    <source>
        <dbReference type="ARBA" id="ARBA00023002"/>
    </source>
</evidence>
<accession>A0A093RXM7</accession>
<dbReference type="InterPro" id="IPR002563">
    <property type="entry name" value="Flavin_Rdtase-like_dom"/>
</dbReference>
<feature type="domain" description="Flavin reductase like" evidence="2">
    <location>
        <begin position="33"/>
        <end position="178"/>
    </location>
</feature>
<dbReference type="PANTHER" id="PTHR30466">
    <property type="entry name" value="FLAVIN REDUCTASE"/>
    <property type="match status" value="1"/>
</dbReference>
<evidence type="ECO:0000259" key="2">
    <source>
        <dbReference type="SMART" id="SM00903"/>
    </source>
</evidence>
<evidence type="ECO:0000313" key="4">
    <source>
        <dbReference type="Proteomes" id="UP000032874"/>
    </source>
</evidence>
<dbReference type="SMART" id="SM00903">
    <property type="entry name" value="Flavin_Reduct"/>
    <property type="match status" value="1"/>
</dbReference>
<evidence type="ECO:0000313" key="3">
    <source>
        <dbReference type="EMBL" id="KFX07540.1"/>
    </source>
</evidence>